<comment type="similarity">
    <text evidence="9">Belongs to the 'phage' integrase family. XerC subfamily.</text>
</comment>
<dbReference type="SUPFAM" id="SSF47823">
    <property type="entry name" value="lambda integrase-like, N-terminal domain"/>
    <property type="match status" value="1"/>
</dbReference>
<dbReference type="InterPro" id="IPR010998">
    <property type="entry name" value="Integrase_recombinase_N"/>
</dbReference>
<dbReference type="Proteomes" id="UP000258533">
    <property type="component" value="Unassembled WGS sequence"/>
</dbReference>
<dbReference type="PROSITE" id="PS51900">
    <property type="entry name" value="CB"/>
    <property type="match status" value="1"/>
</dbReference>
<evidence type="ECO:0000256" key="8">
    <source>
        <dbReference type="ARBA" id="ARBA00023306"/>
    </source>
</evidence>
<keyword evidence="7 9" id="KW-0233">DNA recombination</keyword>
<keyword evidence="4 9" id="KW-0159">Chromosome partition</keyword>
<keyword evidence="8 9" id="KW-0131">Cell cycle</keyword>
<dbReference type="GO" id="GO:0051301">
    <property type="term" value="P:cell division"/>
    <property type="evidence" value="ECO:0007669"/>
    <property type="project" value="UniProtKB-KW"/>
</dbReference>
<protein>
    <recommendedName>
        <fullName evidence="9">Tyrosine recombinase XerC</fullName>
    </recommendedName>
</protein>
<comment type="caution">
    <text evidence="11">The sequence shown here is derived from an EMBL/GenBank/DDBJ whole genome shotgun (WGS) entry which is preliminary data.</text>
</comment>
<dbReference type="HAMAP" id="MF_01808">
    <property type="entry name" value="Recomb_XerC_XerD"/>
    <property type="match status" value="1"/>
</dbReference>
<proteinExistence type="inferred from homology"/>
<evidence type="ECO:0000256" key="1">
    <source>
        <dbReference type="ARBA" id="ARBA00004496"/>
    </source>
</evidence>
<dbReference type="CDD" id="cd00798">
    <property type="entry name" value="INT_XerDC_C"/>
    <property type="match status" value="1"/>
</dbReference>
<dbReference type="InterPro" id="IPR002104">
    <property type="entry name" value="Integrase_catalytic"/>
</dbReference>
<dbReference type="Gene3D" id="1.10.150.130">
    <property type="match status" value="1"/>
</dbReference>
<dbReference type="PANTHER" id="PTHR30349">
    <property type="entry name" value="PHAGE INTEGRASE-RELATED"/>
    <property type="match status" value="1"/>
</dbReference>
<evidence type="ECO:0000313" key="11">
    <source>
        <dbReference type="EMBL" id="RFD77305.1"/>
    </source>
</evidence>
<keyword evidence="6 9" id="KW-0238">DNA-binding</keyword>
<feature type="compositionally biased region" description="Polar residues" evidence="10">
    <location>
        <begin position="157"/>
        <end position="172"/>
    </location>
</feature>
<evidence type="ECO:0000256" key="7">
    <source>
        <dbReference type="ARBA" id="ARBA00023172"/>
    </source>
</evidence>
<dbReference type="AlphaFoldDB" id="A0A3D8TEB0"/>
<keyword evidence="2 9" id="KW-0963">Cytoplasm</keyword>
<feature type="region of interest" description="Disordered" evidence="10">
    <location>
        <begin position="157"/>
        <end position="200"/>
    </location>
</feature>
<dbReference type="SUPFAM" id="SSF56349">
    <property type="entry name" value="DNA breaking-rejoining enzymes"/>
    <property type="match status" value="1"/>
</dbReference>
<evidence type="ECO:0000256" key="9">
    <source>
        <dbReference type="HAMAP-Rule" id="MF_01808"/>
    </source>
</evidence>
<dbReference type="InterPro" id="IPR050090">
    <property type="entry name" value="Tyrosine_recombinase_XerCD"/>
</dbReference>
<comment type="function">
    <text evidence="9">Site-specific tyrosine recombinase, which acts by catalyzing the cutting and rejoining of the recombining DNA molecules. The XerC-XerD complex is essential to convert dimers of the bacterial chromosome into monomers to permit their segregation at cell division. It also contributes to the segregational stability of plasmids.</text>
</comment>
<dbReference type="InterPro" id="IPR044068">
    <property type="entry name" value="CB"/>
</dbReference>
<dbReference type="Pfam" id="PF02899">
    <property type="entry name" value="Phage_int_SAM_1"/>
    <property type="match status" value="1"/>
</dbReference>
<feature type="active site" evidence="9">
    <location>
        <position position="319"/>
    </location>
</feature>
<organism evidence="11 12">
    <name type="scientific">Gardnerella vaginalis</name>
    <dbReference type="NCBI Taxonomy" id="2702"/>
    <lineage>
        <taxon>Bacteria</taxon>
        <taxon>Bacillati</taxon>
        <taxon>Actinomycetota</taxon>
        <taxon>Actinomycetes</taxon>
        <taxon>Bifidobacteriales</taxon>
        <taxon>Bifidobacteriaceae</taxon>
        <taxon>Gardnerella</taxon>
    </lineage>
</organism>
<dbReference type="InterPro" id="IPR004107">
    <property type="entry name" value="Integrase_SAM-like_N"/>
</dbReference>
<evidence type="ECO:0000256" key="10">
    <source>
        <dbReference type="SAM" id="MobiDB-lite"/>
    </source>
</evidence>
<dbReference type="PANTHER" id="PTHR30349:SF77">
    <property type="entry name" value="TYROSINE RECOMBINASE XERC"/>
    <property type="match status" value="1"/>
</dbReference>
<feature type="active site" evidence="9">
    <location>
        <position position="342"/>
    </location>
</feature>
<dbReference type="Gene3D" id="1.10.443.10">
    <property type="entry name" value="Intergrase catalytic core"/>
    <property type="match status" value="1"/>
</dbReference>
<evidence type="ECO:0000256" key="6">
    <source>
        <dbReference type="ARBA" id="ARBA00023125"/>
    </source>
</evidence>
<dbReference type="EMBL" id="LRTT01000001">
    <property type="protein sequence ID" value="RFD77305.1"/>
    <property type="molecule type" value="Genomic_DNA"/>
</dbReference>
<dbReference type="GO" id="GO:0005737">
    <property type="term" value="C:cytoplasm"/>
    <property type="evidence" value="ECO:0007669"/>
    <property type="project" value="UniProtKB-SubCell"/>
</dbReference>
<feature type="active site" evidence="9">
    <location>
        <position position="244"/>
    </location>
</feature>
<dbReference type="RefSeq" id="WP_115761555.1">
    <property type="nucleotide sequence ID" value="NZ_LGOY01000002.1"/>
</dbReference>
<dbReference type="GO" id="GO:0006313">
    <property type="term" value="P:DNA transposition"/>
    <property type="evidence" value="ECO:0007669"/>
    <property type="project" value="UniProtKB-UniRule"/>
</dbReference>
<gene>
    <name evidence="9" type="primary">xerC</name>
    <name evidence="11" type="ORF">AXE73_01435</name>
</gene>
<evidence type="ECO:0000313" key="12">
    <source>
        <dbReference type="Proteomes" id="UP000258533"/>
    </source>
</evidence>
<comment type="subunit">
    <text evidence="9">Forms a cyclic heterotetrameric complex composed of two molecules of XerC and two molecules of XerD.</text>
</comment>
<feature type="active site" evidence="9">
    <location>
        <position position="220"/>
    </location>
</feature>
<accession>A0A3D8TEB0</accession>
<sequence>MTSGRNNNDLLFDDGLVSSTEACDFCDLRYHCARYVDYLRANKGLGSATLRAYSADVLQCLEWCNRNGFCDLREVSTSVLRQWMYWLNKNHARSSLARKVVAVRGFFAWATHVGLISANPAQILATPKIANELPTVLDEAQAQKLLDYADNCADNFAQDSTEQDSTPQNCTQKKPRAQKSQASERKENTPQKSPKKSPQEHAIALRNAAILELLYATGMRVGELTSINVQDMDFENHTVKVTGKGNKQRVVPFGVPAANACKEWIEHGRSELLEKHAESSQALFLGARAKRIDQRIVRSIVHAAAAAANVPDVAPHALRHSAATHMLNGGADLREVQELLGHSSLNTTQRYTHVSIQALKQRYSQAFPRA</sequence>
<feature type="active site" evidence="9">
    <location>
        <position position="316"/>
    </location>
</feature>
<dbReference type="Pfam" id="PF00589">
    <property type="entry name" value="Phage_integrase"/>
    <property type="match status" value="1"/>
</dbReference>
<reference evidence="11 12" key="1">
    <citation type="submission" date="2016-02" db="EMBL/GenBank/DDBJ databases">
        <title>Gardnerella vaginalis Subgroups Defined by cpn60 Sequencing and Sialidase Activity in Isolates from Canada, Belgium and Kenya.</title>
        <authorList>
            <person name="Schellenberg J."/>
            <person name="Paramel Jayaprakash T."/>
            <person name="Withana Gamage N."/>
            <person name="Patterson M.H."/>
            <person name="Vaneechoutte M."/>
            <person name="Hill J.E."/>
        </authorList>
    </citation>
    <scope>NUCLEOTIDE SEQUENCE [LARGE SCALE GENOMIC DNA]</scope>
    <source>
        <strain evidence="11 12">N144</strain>
    </source>
</reference>
<feature type="active site" description="O-(3'-phospho-DNA)-tyrosine intermediate" evidence="9">
    <location>
        <position position="351"/>
    </location>
</feature>
<dbReference type="InterPro" id="IPR011010">
    <property type="entry name" value="DNA_brk_join_enz"/>
</dbReference>
<dbReference type="PROSITE" id="PS51898">
    <property type="entry name" value="TYR_RECOMBINASE"/>
    <property type="match status" value="1"/>
</dbReference>
<dbReference type="InterPro" id="IPR013762">
    <property type="entry name" value="Integrase-like_cat_sf"/>
</dbReference>
<keyword evidence="3 9" id="KW-0132">Cell division</keyword>
<comment type="subcellular location">
    <subcellularLocation>
        <location evidence="1 9">Cytoplasm</location>
    </subcellularLocation>
</comment>
<name>A0A3D8TEB0_GARVA</name>
<evidence type="ECO:0000256" key="4">
    <source>
        <dbReference type="ARBA" id="ARBA00022829"/>
    </source>
</evidence>
<dbReference type="GO" id="GO:0003677">
    <property type="term" value="F:DNA binding"/>
    <property type="evidence" value="ECO:0007669"/>
    <property type="project" value="UniProtKB-UniRule"/>
</dbReference>
<evidence type="ECO:0000256" key="3">
    <source>
        <dbReference type="ARBA" id="ARBA00022618"/>
    </source>
</evidence>
<dbReference type="GO" id="GO:0009037">
    <property type="term" value="F:tyrosine-based site-specific recombinase activity"/>
    <property type="evidence" value="ECO:0007669"/>
    <property type="project" value="UniProtKB-UniRule"/>
</dbReference>
<dbReference type="GO" id="GO:0007059">
    <property type="term" value="P:chromosome segregation"/>
    <property type="evidence" value="ECO:0007669"/>
    <property type="project" value="UniProtKB-UniRule"/>
</dbReference>
<dbReference type="InterPro" id="IPR023009">
    <property type="entry name" value="Tyrosine_recombinase_XerC/XerD"/>
</dbReference>
<keyword evidence="5 9" id="KW-0229">DNA integration</keyword>
<evidence type="ECO:0000256" key="5">
    <source>
        <dbReference type="ARBA" id="ARBA00022908"/>
    </source>
</evidence>
<evidence type="ECO:0000256" key="2">
    <source>
        <dbReference type="ARBA" id="ARBA00022490"/>
    </source>
</evidence>